<dbReference type="EMBL" id="JABBCP010000002">
    <property type="protein sequence ID" value="NMF55506.1"/>
    <property type="molecule type" value="Genomic_DNA"/>
</dbReference>
<dbReference type="GO" id="GO:0009229">
    <property type="term" value="P:thiamine diphosphate biosynthetic process"/>
    <property type="evidence" value="ECO:0007669"/>
    <property type="project" value="InterPro"/>
</dbReference>
<dbReference type="Proteomes" id="UP000546970">
    <property type="component" value="Unassembled WGS sequence"/>
</dbReference>
<dbReference type="InterPro" id="IPR036371">
    <property type="entry name" value="TPK_B1-bd_sf"/>
</dbReference>
<evidence type="ECO:0000256" key="1">
    <source>
        <dbReference type="ARBA" id="ARBA00022679"/>
    </source>
</evidence>
<dbReference type="GO" id="GO:0006772">
    <property type="term" value="P:thiamine metabolic process"/>
    <property type="evidence" value="ECO:0007669"/>
    <property type="project" value="UniProtKB-UniRule"/>
</dbReference>
<reference evidence="7 8" key="1">
    <citation type="submission" date="2020-04" db="EMBL/GenBank/DDBJ databases">
        <title>Collinsella sp. KGMB02528 nov., an anaerobic actinobacterium isolated from human feces.</title>
        <authorList>
            <person name="Han K.-I."/>
            <person name="Eom M.K."/>
            <person name="Kim J.-S."/>
            <person name="Lee K.C."/>
            <person name="Suh M.K."/>
            <person name="Park S.-H."/>
            <person name="Lee J.H."/>
            <person name="Kang S.W."/>
            <person name="Park J.-E."/>
            <person name="Oh B.S."/>
            <person name="Yu S.Y."/>
            <person name="Choi S.-H."/>
            <person name="Lee D.H."/>
            <person name="Yoon H."/>
            <person name="Kim B.-Y."/>
            <person name="Lee J.H."/>
            <person name="Lee J.-S."/>
        </authorList>
    </citation>
    <scope>NUCLEOTIDE SEQUENCE [LARGE SCALE GENOMIC DNA]</scope>
    <source>
        <strain evidence="7 8">KGMB02528</strain>
    </source>
</reference>
<dbReference type="SMART" id="SM00983">
    <property type="entry name" value="TPK_B1_binding"/>
    <property type="match status" value="1"/>
</dbReference>
<evidence type="ECO:0000259" key="6">
    <source>
        <dbReference type="SMART" id="SM00983"/>
    </source>
</evidence>
<keyword evidence="3 7" id="KW-0418">Kinase</keyword>
<dbReference type="PANTHER" id="PTHR41299">
    <property type="entry name" value="THIAMINE PYROPHOSPHOKINASE"/>
    <property type="match status" value="1"/>
</dbReference>
<dbReference type="EC" id="2.7.6.2" evidence="5"/>
<protein>
    <recommendedName>
        <fullName evidence="5">Thiamine diphosphokinase</fullName>
        <ecNumber evidence="5">2.7.6.2</ecNumber>
    </recommendedName>
</protein>
<dbReference type="GO" id="GO:0016301">
    <property type="term" value="F:kinase activity"/>
    <property type="evidence" value="ECO:0007669"/>
    <property type="project" value="UniProtKB-KW"/>
</dbReference>
<dbReference type="InterPro" id="IPR007373">
    <property type="entry name" value="Thiamin_PyroPKinase_B1-bd"/>
</dbReference>
<dbReference type="Gene3D" id="3.40.50.10240">
    <property type="entry name" value="Thiamin pyrophosphokinase, catalytic domain"/>
    <property type="match status" value="1"/>
</dbReference>
<dbReference type="CDD" id="cd07995">
    <property type="entry name" value="TPK"/>
    <property type="match status" value="1"/>
</dbReference>
<comment type="caution">
    <text evidence="7">The sequence shown here is derived from an EMBL/GenBank/DDBJ whole genome shotgun (WGS) entry which is preliminary data.</text>
</comment>
<evidence type="ECO:0000256" key="4">
    <source>
        <dbReference type="ARBA" id="ARBA00022840"/>
    </source>
</evidence>
<keyword evidence="1 7" id="KW-0808">Transferase</keyword>
<dbReference type="Pfam" id="PF04263">
    <property type="entry name" value="TPK_catalytic"/>
    <property type="match status" value="1"/>
</dbReference>
<dbReference type="GO" id="GO:0030975">
    <property type="term" value="F:thiamine binding"/>
    <property type="evidence" value="ECO:0007669"/>
    <property type="project" value="InterPro"/>
</dbReference>
<dbReference type="InterPro" id="IPR053149">
    <property type="entry name" value="TPK"/>
</dbReference>
<name>A0A7X9UBL3_9ACTN</name>
<evidence type="ECO:0000313" key="8">
    <source>
        <dbReference type="Proteomes" id="UP000546970"/>
    </source>
</evidence>
<accession>A0A7X9UBL3</accession>
<dbReference type="InterPro" id="IPR036759">
    <property type="entry name" value="TPK_catalytic_sf"/>
</dbReference>
<keyword evidence="2" id="KW-0547">Nucleotide-binding</keyword>
<evidence type="ECO:0000313" key="7">
    <source>
        <dbReference type="EMBL" id="NMF55506.1"/>
    </source>
</evidence>
<dbReference type="AlphaFoldDB" id="A0A7X9UBL3"/>
<dbReference type="SUPFAM" id="SSF63862">
    <property type="entry name" value="Thiamin pyrophosphokinase, substrate-binding domain"/>
    <property type="match status" value="1"/>
</dbReference>
<dbReference type="PANTHER" id="PTHR41299:SF1">
    <property type="entry name" value="THIAMINE PYROPHOSPHOKINASE"/>
    <property type="match status" value="1"/>
</dbReference>
<keyword evidence="4" id="KW-0067">ATP-binding</keyword>
<evidence type="ECO:0000256" key="5">
    <source>
        <dbReference type="NCBIfam" id="TIGR01378"/>
    </source>
</evidence>
<dbReference type="InterPro" id="IPR006282">
    <property type="entry name" value="Thi_PPkinase"/>
</dbReference>
<dbReference type="GO" id="GO:0005524">
    <property type="term" value="F:ATP binding"/>
    <property type="evidence" value="ECO:0007669"/>
    <property type="project" value="UniProtKB-KW"/>
</dbReference>
<keyword evidence="8" id="KW-1185">Reference proteome</keyword>
<feature type="domain" description="Thiamin pyrophosphokinase thiamin-binding" evidence="6">
    <location>
        <begin position="155"/>
        <end position="221"/>
    </location>
</feature>
<evidence type="ECO:0000256" key="3">
    <source>
        <dbReference type="ARBA" id="ARBA00022777"/>
    </source>
</evidence>
<dbReference type="Pfam" id="PF04265">
    <property type="entry name" value="TPK_B1_binding"/>
    <property type="match status" value="1"/>
</dbReference>
<organism evidence="7 8">
    <name type="scientific">Collinsella acetigenes</name>
    <dbReference type="NCBI Taxonomy" id="2713419"/>
    <lineage>
        <taxon>Bacteria</taxon>
        <taxon>Bacillati</taxon>
        <taxon>Actinomycetota</taxon>
        <taxon>Coriobacteriia</taxon>
        <taxon>Coriobacteriales</taxon>
        <taxon>Coriobacteriaceae</taxon>
        <taxon>Collinsella</taxon>
    </lineage>
</organism>
<dbReference type="GO" id="GO:0004788">
    <property type="term" value="F:thiamine diphosphokinase activity"/>
    <property type="evidence" value="ECO:0007669"/>
    <property type="project" value="UniProtKB-UniRule"/>
</dbReference>
<gene>
    <name evidence="7" type="ORF">HF320_04075</name>
</gene>
<evidence type="ECO:0000256" key="2">
    <source>
        <dbReference type="ARBA" id="ARBA00022741"/>
    </source>
</evidence>
<sequence length="226" mass="24286">MRALSNSDVDCVLIVGGSPDRSSAKTICYASRGCAHIVAVDRGLDAVLDAGLSCDLFCGDADTVGERGLRLVEEAQSRTKAVSFEVERYDPHKDATDLSLALRAIEKRWPLAEIVCTCVSGGAPDHALGVLGRLAGARSFVRVIEDDFEARILHGNDAWEICAAQGRRFSCVPVSAGAEVSEQGFCWNVDHAQMPLLSDWGISNVVESSRASVQCHEGVIACWLYC</sequence>
<dbReference type="InterPro" id="IPR007371">
    <property type="entry name" value="TPK_catalytic"/>
</dbReference>
<dbReference type="NCBIfam" id="TIGR01378">
    <property type="entry name" value="thi_PPkinase"/>
    <property type="match status" value="1"/>
</dbReference>
<proteinExistence type="predicted"/>
<dbReference type="SUPFAM" id="SSF63999">
    <property type="entry name" value="Thiamin pyrophosphokinase, catalytic domain"/>
    <property type="match status" value="1"/>
</dbReference>